<dbReference type="InterPro" id="IPR011044">
    <property type="entry name" value="Quino_amine_DH_bsu"/>
</dbReference>
<dbReference type="EMBL" id="JABMKX010000003">
    <property type="protein sequence ID" value="NQX45148.1"/>
    <property type="molecule type" value="Genomic_DNA"/>
</dbReference>
<proteinExistence type="predicted"/>
<dbReference type="NCBIfam" id="TIGR02276">
    <property type="entry name" value="beta_rpt_yvtn"/>
    <property type="match status" value="1"/>
</dbReference>
<dbReference type="Proteomes" id="UP000711047">
    <property type="component" value="Unassembled WGS sequence"/>
</dbReference>
<dbReference type="RefSeq" id="WP_173129966.1">
    <property type="nucleotide sequence ID" value="NZ_CP073365.1"/>
</dbReference>
<reference evidence="1 2" key="1">
    <citation type="submission" date="2020-05" db="EMBL/GenBank/DDBJ databases">
        <title>Paenibacillus glebae, sp. nov., Paenibacillus humi sp. nov., Paenibacillus pedi sp. nov., Paenibacillus terrestris sp. nov. and Paenibacillus terricola sp. nov., isolated from a forest top soil sample.</title>
        <authorList>
            <person name="Qi S."/>
            <person name="Carlier A."/>
            <person name="Cnockaert M."/>
            <person name="Vandamme P."/>
        </authorList>
    </citation>
    <scope>NUCLEOTIDE SEQUENCE [LARGE SCALE GENOMIC DNA]</scope>
    <source>
        <strain evidence="1 2">LMG 29502</strain>
    </source>
</reference>
<evidence type="ECO:0000313" key="1">
    <source>
        <dbReference type="EMBL" id="NQX45148.1"/>
    </source>
</evidence>
<name>A0ABX2DKI8_9BACL</name>
<accession>A0ABX2DKI8</accession>
<dbReference type="SUPFAM" id="SSF50969">
    <property type="entry name" value="YVTN repeat-like/Quinoprotein amine dehydrogenase"/>
    <property type="match status" value="1"/>
</dbReference>
<dbReference type="PANTHER" id="PTHR47197:SF3">
    <property type="entry name" value="DIHYDRO-HEME D1 DEHYDROGENASE"/>
    <property type="match status" value="1"/>
</dbReference>
<dbReference type="InterPro" id="IPR015943">
    <property type="entry name" value="WD40/YVTN_repeat-like_dom_sf"/>
</dbReference>
<organism evidence="1 2">
    <name type="scientific">Paenibacillus tritici</name>
    <dbReference type="NCBI Taxonomy" id="1873425"/>
    <lineage>
        <taxon>Bacteria</taxon>
        <taxon>Bacillati</taxon>
        <taxon>Bacillota</taxon>
        <taxon>Bacilli</taxon>
        <taxon>Bacillales</taxon>
        <taxon>Paenibacillaceae</taxon>
        <taxon>Paenibacillus</taxon>
    </lineage>
</organism>
<comment type="caution">
    <text evidence="1">The sequence shown here is derived from an EMBL/GenBank/DDBJ whole genome shotgun (WGS) entry which is preliminary data.</text>
</comment>
<dbReference type="Gene3D" id="2.130.10.10">
    <property type="entry name" value="YVTN repeat-like/Quinoprotein amine dehydrogenase"/>
    <property type="match status" value="1"/>
</dbReference>
<sequence>MNPNKATANRDRTLSSGYPYVYVSYVYDYVAGYVAVIDPVHDEIIRTITVGFDPGPMCLDIEEKRLYVLSSKGSSVTVVDTSTLDVLTSFRVGQSNDSYPVAIFASPLGGKLYIANSGEKTVVIVDTLTNDVIKDVDVGPGKPFAFASNENSNFIYVACKVADGKDYVVAISFEDHIAYPYGKEMELTFYEGLNPLTVHPDGHTQITLGNSGMLVHTDEQIGKPVTSSLLDNTVSGVYLDNKMLLCTTDEGKSIIKQIINLAVDEDGNITFDDYADIPSYKGQDKIRYSRMQIYVGVTIQPTTTPIAAVQLYTLTGINFPLVRFPYVGDLAFSSDTKVYVGQTKTVRPIDLTTARVLPAIPMSPESTDNIQVRNVISGYRNQS</sequence>
<dbReference type="InterPro" id="IPR051200">
    <property type="entry name" value="Host-pathogen_enzymatic-act"/>
</dbReference>
<dbReference type="InterPro" id="IPR011964">
    <property type="entry name" value="YVTN_b-propeller_repeat"/>
</dbReference>
<evidence type="ECO:0000313" key="2">
    <source>
        <dbReference type="Proteomes" id="UP000711047"/>
    </source>
</evidence>
<dbReference type="PANTHER" id="PTHR47197">
    <property type="entry name" value="PROTEIN NIRF"/>
    <property type="match status" value="1"/>
</dbReference>
<evidence type="ECO:0008006" key="3">
    <source>
        <dbReference type="Google" id="ProtNLM"/>
    </source>
</evidence>
<protein>
    <recommendedName>
        <fullName evidence="3">Cell surface protein</fullName>
    </recommendedName>
</protein>
<keyword evidence="2" id="KW-1185">Reference proteome</keyword>
<gene>
    <name evidence="1" type="ORF">HQN87_07375</name>
</gene>